<accession>A0A514DC95</accession>
<evidence type="ECO:0000256" key="1">
    <source>
        <dbReference type="SAM" id="Phobius"/>
    </source>
</evidence>
<protein>
    <submittedName>
        <fullName evidence="2">Uncharacterized protein</fullName>
    </submittedName>
</protein>
<sequence>MRSSASSWLVSRKGSAVRVNVKVPTIHRESFDAMPDRLVHDSDVDNEDLIFTIEISRKAILFFVVLISQILYVYADPVSKAFAFFYGFG</sequence>
<evidence type="ECO:0000313" key="2">
    <source>
        <dbReference type="EMBL" id="QDH91221.1"/>
    </source>
</evidence>
<keyword evidence="1" id="KW-0472">Membrane</keyword>
<proteinExistence type="predicted"/>
<name>A0A514DC95_9VIRU</name>
<dbReference type="EMBL" id="MN036097">
    <property type="protein sequence ID" value="QDH91221.1"/>
    <property type="molecule type" value="Genomic_RNA"/>
</dbReference>
<keyword evidence="1" id="KW-1133">Transmembrane helix</keyword>
<reference evidence="2" key="1">
    <citation type="submission" date="2019-05" db="EMBL/GenBank/DDBJ databases">
        <title>Metatranscriptomic reconstruction reveals RNA viruses with the potential to shape carbon cycling in soil.</title>
        <authorList>
            <person name="Starr E.P."/>
            <person name="Nuccio E."/>
            <person name="Pett-Ridge J."/>
            <person name="Banfield J.F."/>
            <person name="Firestone M.K."/>
        </authorList>
    </citation>
    <scope>NUCLEOTIDE SEQUENCE</scope>
    <source>
        <strain evidence="2">H3_Bulk_Litter_17_scaffold_837_e_272_1</strain>
    </source>
</reference>
<keyword evidence="1" id="KW-0812">Transmembrane</keyword>
<organism evidence="2">
    <name type="scientific">Leviviridae sp</name>
    <dbReference type="NCBI Taxonomy" id="2027243"/>
    <lineage>
        <taxon>Viruses</taxon>
        <taxon>Riboviria</taxon>
        <taxon>Orthornavirae</taxon>
        <taxon>Lenarviricota</taxon>
        <taxon>Leviviricetes</taxon>
        <taxon>Norzivirales</taxon>
        <taxon>Fiersviridae</taxon>
    </lineage>
</organism>
<feature type="transmembrane region" description="Helical" evidence="1">
    <location>
        <begin position="59"/>
        <end position="75"/>
    </location>
</feature>
<gene>
    <name evidence="2" type="ORF">H3BulkL17837e2721_000003</name>
</gene>